<evidence type="ECO:0000256" key="15">
    <source>
        <dbReference type="ARBA" id="ARBA00077964"/>
    </source>
</evidence>
<dbReference type="GO" id="GO:0050313">
    <property type="term" value="F:sulfur dioxygenase activity"/>
    <property type="evidence" value="ECO:0007669"/>
    <property type="project" value="UniProtKB-EC"/>
</dbReference>
<dbReference type="Gene3D" id="3.60.15.10">
    <property type="entry name" value="Ribonuclease Z/Hydroxyacylglutathione hydrolase-like"/>
    <property type="match status" value="1"/>
</dbReference>
<dbReference type="InterPro" id="IPR036866">
    <property type="entry name" value="RibonucZ/Hydroxyglut_hydro"/>
</dbReference>
<evidence type="ECO:0000256" key="2">
    <source>
        <dbReference type="ARBA" id="ARBA00004173"/>
    </source>
</evidence>
<dbReference type="CDD" id="cd07724">
    <property type="entry name" value="POD-like_MBL-fold"/>
    <property type="match status" value="1"/>
</dbReference>
<dbReference type="EC" id="1.13.11.18" evidence="13"/>
<evidence type="ECO:0000259" key="16">
    <source>
        <dbReference type="SMART" id="SM00849"/>
    </source>
</evidence>
<dbReference type="GO" id="GO:0046872">
    <property type="term" value="F:metal ion binding"/>
    <property type="evidence" value="ECO:0007669"/>
    <property type="project" value="UniProtKB-KW"/>
</dbReference>
<comment type="cofactor">
    <cofactor evidence="1">
        <name>Fe(2+)</name>
        <dbReference type="ChEBI" id="CHEBI:29033"/>
    </cofactor>
</comment>
<dbReference type="PANTHER" id="PTHR43084">
    <property type="entry name" value="PERSULFIDE DIOXYGENASE ETHE1"/>
    <property type="match status" value="1"/>
</dbReference>
<dbReference type="GO" id="GO:0006749">
    <property type="term" value="P:glutathione metabolic process"/>
    <property type="evidence" value="ECO:0007669"/>
    <property type="project" value="InterPro"/>
</dbReference>
<evidence type="ECO:0000256" key="4">
    <source>
        <dbReference type="ARBA" id="ARBA00022723"/>
    </source>
</evidence>
<keyword evidence="9" id="KW-0408">Iron</keyword>
<evidence type="ECO:0000256" key="3">
    <source>
        <dbReference type="ARBA" id="ARBA00006759"/>
    </source>
</evidence>
<feature type="domain" description="Metallo-beta-lactamase" evidence="16">
    <location>
        <begin position="92"/>
        <end position="253"/>
    </location>
</feature>
<keyword evidence="10" id="KW-0496">Mitochondrion</keyword>
<evidence type="ECO:0000256" key="12">
    <source>
        <dbReference type="ARBA" id="ARBA00065219"/>
    </source>
</evidence>
<evidence type="ECO:0000256" key="5">
    <source>
        <dbReference type="ARBA" id="ARBA00022946"/>
    </source>
</evidence>
<dbReference type="InterPro" id="IPR001279">
    <property type="entry name" value="Metallo-B-lactamas"/>
</dbReference>
<comment type="subcellular location">
    <subcellularLocation>
        <location evidence="2">Mitochondrion</location>
    </subcellularLocation>
</comment>
<organism evidence="17">
    <name type="scientific">Anopheles triannulatus</name>
    <dbReference type="NCBI Taxonomy" id="58253"/>
    <lineage>
        <taxon>Eukaryota</taxon>
        <taxon>Metazoa</taxon>
        <taxon>Ecdysozoa</taxon>
        <taxon>Arthropoda</taxon>
        <taxon>Hexapoda</taxon>
        <taxon>Insecta</taxon>
        <taxon>Pterygota</taxon>
        <taxon>Neoptera</taxon>
        <taxon>Endopterygota</taxon>
        <taxon>Diptera</taxon>
        <taxon>Nematocera</taxon>
        <taxon>Culicoidea</taxon>
        <taxon>Culicidae</taxon>
        <taxon>Anophelinae</taxon>
        <taxon>Anopheles</taxon>
    </lineage>
</organism>
<evidence type="ECO:0000313" key="17">
    <source>
        <dbReference type="EMBL" id="MBW41554.1"/>
    </source>
</evidence>
<evidence type="ECO:0000256" key="8">
    <source>
        <dbReference type="ARBA" id="ARBA00023002"/>
    </source>
</evidence>
<protein>
    <recommendedName>
        <fullName evidence="14">Persulfide dioxygenase ETHE1, mitochondrial</fullName>
        <ecNumber evidence="13">1.13.11.18</ecNumber>
    </recommendedName>
    <alternativeName>
        <fullName evidence="15">Sulfur dioxygenase ETHE1</fullName>
    </alternativeName>
</protein>
<dbReference type="GO" id="GO:0070813">
    <property type="term" value="P:hydrogen sulfide metabolic process"/>
    <property type="evidence" value="ECO:0007669"/>
    <property type="project" value="TreeGrafter"/>
</dbReference>
<keyword evidence="6" id="KW-0223">Dioxygenase</keyword>
<dbReference type="FunFam" id="3.60.15.10:FF:000013">
    <property type="entry name" value="Persulfide dioxygenase ETHE1, mitochondrial"/>
    <property type="match status" value="1"/>
</dbReference>
<comment type="subunit">
    <text evidence="12">Homodimer. Monomer. Interacts with TST. May interact with RELA.</text>
</comment>
<dbReference type="PANTHER" id="PTHR43084:SF1">
    <property type="entry name" value="PERSULFIDE DIOXYGENASE ETHE1, MITOCHONDRIAL"/>
    <property type="match status" value="1"/>
</dbReference>
<dbReference type="SUPFAM" id="SSF56281">
    <property type="entry name" value="Metallo-hydrolase/oxidoreductase"/>
    <property type="match status" value="1"/>
</dbReference>
<proteinExistence type="inferred from homology"/>
<sequence length="314" mass="34944">MSPSNAFGSVLRRVSAAAATVSAITAGSTRTLSRRTLITTSGEATVRRYISISTVCSLHQTAILTQSANMLDQRKPFSADFFFRQLFDEQSHTYSYLLADIVSKEAILIDPVLEQAKRDAKLIEELGFTLKFALNTHMHADHVTGTGYLKQLLPGTLSVISKNSGAKADRHLEDNETVKFGRHELRALSTPGHTNGCMTFVIDEQGCAFTGDTLLIRGCGRTDFQEGDSRTLYRSVHDRIFTLPENFRLFPAHDYKGNMETTVAEEKRYNPRLTKDIEAFAELMGNLNLPYPKMIDKAVPANRECGLFDIPKEA</sequence>
<dbReference type="GO" id="GO:0005739">
    <property type="term" value="C:mitochondrion"/>
    <property type="evidence" value="ECO:0007669"/>
    <property type="project" value="UniProtKB-SubCell"/>
</dbReference>
<comment type="catalytic activity">
    <reaction evidence="11">
        <text>S-sulfanylglutathione + O2 + H2O = sulfite + glutathione + 2 H(+)</text>
        <dbReference type="Rhea" id="RHEA:12981"/>
        <dbReference type="ChEBI" id="CHEBI:15377"/>
        <dbReference type="ChEBI" id="CHEBI:15378"/>
        <dbReference type="ChEBI" id="CHEBI:15379"/>
        <dbReference type="ChEBI" id="CHEBI:17359"/>
        <dbReference type="ChEBI" id="CHEBI:57925"/>
        <dbReference type="ChEBI" id="CHEBI:58905"/>
        <dbReference type="EC" id="1.13.11.18"/>
    </reaction>
</comment>
<evidence type="ECO:0000256" key="10">
    <source>
        <dbReference type="ARBA" id="ARBA00023128"/>
    </source>
</evidence>
<dbReference type="EMBL" id="GGFK01008233">
    <property type="protein sequence ID" value="MBW41554.1"/>
    <property type="molecule type" value="Transcribed_RNA"/>
</dbReference>
<comment type="similarity">
    <text evidence="3">Belongs to the metallo-beta-lactamase superfamily. Glyoxalase II family.</text>
</comment>
<reference evidence="17" key="1">
    <citation type="submission" date="2018-01" db="EMBL/GenBank/DDBJ databases">
        <title>An insight into the sialome of Amazonian anophelines.</title>
        <authorList>
            <person name="Ribeiro J.M."/>
            <person name="Scarpassa V."/>
            <person name="Calvo E."/>
        </authorList>
    </citation>
    <scope>NUCLEOTIDE SEQUENCE</scope>
    <source>
        <tissue evidence="17">Salivary glands</tissue>
    </source>
</reference>
<dbReference type="AlphaFoldDB" id="A0A2M4ALB8"/>
<evidence type="ECO:0000256" key="7">
    <source>
        <dbReference type="ARBA" id="ARBA00022990"/>
    </source>
</evidence>
<dbReference type="SMART" id="SM00849">
    <property type="entry name" value="Lactamase_B"/>
    <property type="match status" value="1"/>
</dbReference>
<evidence type="ECO:0000256" key="11">
    <source>
        <dbReference type="ARBA" id="ARBA00050990"/>
    </source>
</evidence>
<keyword evidence="5" id="KW-0809">Transit peptide</keyword>
<name>A0A2M4ALB8_9DIPT</name>
<keyword evidence="8" id="KW-0560">Oxidoreductase</keyword>
<accession>A0A2M4ALB8</accession>
<evidence type="ECO:0000256" key="14">
    <source>
        <dbReference type="ARBA" id="ARBA00067300"/>
    </source>
</evidence>
<evidence type="ECO:0000256" key="6">
    <source>
        <dbReference type="ARBA" id="ARBA00022964"/>
    </source>
</evidence>
<keyword evidence="4" id="KW-0479">Metal-binding</keyword>
<dbReference type="Pfam" id="PF00753">
    <property type="entry name" value="Lactamase_B"/>
    <property type="match status" value="1"/>
</dbReference>
<evidence type="ECO:0000256" key="1">
    <source>
        <dbReference type="ARBA" id="ARBA00001954"/>
    </source>
</evidence>
<dbReference type="InterPro" id="IPR051682">
    <property type="entry name" value="Mito_Persulfide_Diox"/>
</dbReference>
<evidence type="ECO:0000256" key="13">
    <source>
        <dbReference type="ARBA" id="ARBA00066686"/>
    </source>
</evidence>
<evidence type="ECO:0000256" key="9">
    <source>
        <dbReference type="ARBA" id="ARBA00023004"/>
    </source>
</evidence>
<dbReference type="InterPro" id="IPR044528">
    <property type="entry name" value="POD-like_MBL-fold"/>
</dbReference>
<dbReference type="GO" id="GO:0031123">
    <property type="term" value="P:RNA 3'-end processing"/>
    <property type="evidence" value="ECO:0007669"/>
    <property type="project" value="UniProtKB-ARBA"/>
</dbReference>
<keyword evidence="7" id="KW-0007">Acetylation</keyword>